<feature type="domain" description="Reverse transcriptase" evidence="1">
    <location>
        <begin position="377"/>
        <end position="636"/>
    </location>
</feature>
<dbReference type="Gene3D" id="3.60.10.10">
    <property type="entry name" value="Endonuclease/exonuclease/phosphatase"/>
    <property type="match status" value="1"/>
</dbReference>
<dbReference type="InterPro" id="IPR036691">
    <property type="entry name" value="Endo/exonu/phosph_ase_sf"/>
</dbReference>
<dbReference type="InterPro" id="IPR043502">
    <property type="entry name" value="DNA/RNA_pol_sf"/>
</dbReference>
<dbReference type="EMBL" id="OIVN01000102">
    <property type="protein sequence ID" value="SPC74273.1"/>
    <property type="molecule type" value="Genomic_DNA"/>
</dbReference>
<dbReference type="InterPro" id="IPR026960">
    <property type="entry name" value="RVT-Znf"/>
</dbReference>
<name>A0A2N9EHP5_FAGSY</name>
<dbReference type="PANTHER" id="PTHR33116">
    <property type="entry name" value="REVERSE TRANSCRIPTASE ZINC-BINDING DOMAIN-CONTAINING PROTEIN-RELATED-RELATED"/>
    <property type="match status" value="1"/>
</dbReference>
<dbReference type="PROSITE" id="PS50878">
    <property type="entry name" value="RT_POL"/>
    <property type="match status" value="1"/>
</dbReference>
<evidence type="ECO:0000259" key="1">
    <source>
        <dbReference type="PROSITE" id="PS50878"/>
    </source>
</evidence>
<reference evidence="2" key="1">
    <citation type="submission" date="2018-02" db="EMBL/GenBank/DDBJ databases">
        <authorList>
            <person name="Cohen D.B."/>
            <person name="Kent A.D."/>
        </authorList>
    </citation>
    <scope>NUCLEOTIDE SEQUENCE</scope>
</reference>
<gene>
    <name evidence="2" type="ORF">FSB_LOCUS2155</name>
</gene>
<evidence type="ECO:0000313" key="2">
    <source>
        <dbReference type="EMBL" id="SPC74273.1"/>
    </source>
</evidence>
<dbReference type="PANTHER" id="PTHR33116:SF78">
    <property type="entry name" value="OS12G0587133 PROTEIN"/>
    <property type="match status" value="1"/>
</dbReference>
<sequence>MWDELAGIRSWWDVPWCLGGDFNVVRFPSEKVGSMNFTGAMYDFSDFISGHGLVDLPLVGGIFTWSNNREISSMSRLDRFLFSADWNESTTNISQKRMVRLNSDHFPVLLDCGSIQRRRRPFRFENMWLKAEGFADLVRGWWESYSFSGTPSFEFASKLKALKADLKHWNENQFGHVSLKKQQMIADLRELDDEKDSRPLSIEERGRREQLVVGLEKVILMDEISWRQKSRVLWLKEGDKNSSFFHRIANSNRNANTIGHLIINGTTSTDQDEIREHIAQFYEQLYTEDGRRRPFLDGIHFSFISDEDAKWFLRAFLLLMRMEMLSKVERPFDEDEIAKVVQGCNGDKAPGPDGFSLAFFQHCWSVVRNDVLAVCNEFHEHCQFERSLNATFVSLIPKKHGADQIKDFRPISLVGGMYKIIAKLLANRLGVVLGKIVSPSKNAFVKGRQILDSVLIANECLDCRLKSNTPGVICKLDLEKAYDHVNWDFLSYLLRRCGFPEKWRKWIYFCISSVRFSVLVNGSPCGFFKSSRGIRQGDPLSPMLFIIIMEGLSRMIDKAIGAGMAARVNLGKSELVQVGEVPFLEELADILGCQTSTFPMKYLGLPLGAKFKSLDIWNPIVEKMERRLAGWKRIYLSKGGRLTLIKSTLSNLPTYFLSLFPIPASVAKRIEQIQRNFLWGSSAEEGKFHLVKWEQVCSPYSNGGLAIRNIRQFNEALLGKWLWRFGVEKEALWRQVIVEKYGSMEGGWMSKVPIGPYGVGLWKFIRHRWDKFSRLLKFEVGDGTNIRFWEDVWCGGEPLKDVFPELHRIARVQAAVVADHVPCFRVTLCRGRFEEDQIRWKKLSPDKGFQVPPGRILRFLQGFSFFTWTAALGKILTAENLRRRGIVLGSWCCMCKASGESVEHLLLHCPYAKEMWDMVFALFGIQWVMPRGVLALFECWQGNFGGHQNIVVWRAVPHCVMWCLWRERNRRIFEDCESSIVDLKLQFYRVLFDCLIATGIFPFSNVLDLIDICSL</sequence>
<dbReference type="Pfam" id="PF00078">
    <property type="entry name" value="RVT_1"/>
    <property type="match status" value="1"/>
</dbReference>
<dbReference type="AlphaFoldDB" id="A0A2N9EHP5"/>
<proteinExistence type="predicted"/>
<protein>
    <recommendedName>
        <fullName evidence="1">Reverse transcriptase domain-containing protein</fullName>
    </recommendedName>
</protein>
<dbReference type="SUPFAM" id="SSF56672">
    <property type="entry name" value="DNA/RNA polymerases"/>
    <property type="match status" value="1"/>
</dbReference>
<accession>A0A2N9EHP5</accession>
<dbReference type="Pfam" id="PF13966">
    <property type="entry name" value="zf-RVT"/>
    <property type="match status" value="1"/>
</dbReference>
<dbReference type="CDD" id="cd01650">
    <property type="entry name" value="RT_nLTR_like"/>
    <property type="match status" value="1"/>
</dbReference>
<dbReference type="SUPFAM" id="SSF56219">
    <property type="entry name" value="DNase I-like"/>
    <property type="match status" value="1"/>
</dbReference>
<dbReference type="InterPro" id="IPR000477">
    <property type="entry name" value="RT_dom"/>
</dbReference>
<organism evidence="2">
    <name type="scientific">Fagus sylvatica</name>
    <name type="common">Beechnut</name>
    <dbReference type="NCBI Taxonomy" id="28930"/>
    <lineage>
        <taxon>Eukaryota</taxon>
        <taxon>Viridiplantae</taxon>
        <taxon>Streptophyta</taxon>
        <taxon>Embryophyta</taxon>
        <taxon>Tracheophyta</taxon>
        <taxon>Spermatophyta</taxon>
        <taxon>Magnoliopsida</taxon>
        <taxon>eudicotyledons</taxon>
        <taxon>Gunneridae</taxon>
        <taxon>Pentapetalae</taxon>
        <taxon>rosids</taxon>
        <taxon>fabids</taxon>
        <taxon>Fagales</taxon>
        <taxon>Fagaceae</taxon>
        <taxon>Fagus</taxon>
    </lineage>
</organism>